<accession>A0ABN1BS18</accession>
<dbReference type="InterPro" id="IPR000667">
    <property type="entry name" value="Peptidase_S13"/>
</dbReference>
<dbReference type="InterPro" id="IPR012338">
    <property type="entry name" value="Beta-lactam/transpept-like"/>
</dbReference>
<proteinExistence type="inferred from homology"/>
<comment type="caution">
    <text evidence="5">The sequence shown here is derived from an EMBL/GenBank/DDBJ whole genome shotgun (WGS) entry which is preliminary data.</text>
</comment>
<protein>
    <submittedName>
        <fullName evidence="5">D-alanyl-D-alanine carboxypeptidase/D-alanyl-D-alanine-endopeptidase</fullName>
    </submittedName>
</protein>
<keyword evidence="5" id="KW-0121">Carboxypeptidase</keyword>
<evidence type="ECO:0000313" key="6">
    <source>
        <dbReference type="Proteomes" id="UP001500191"/>
    </source>
</evidence>
<name>A0ABN1BS18_9DEIO</name>
<dbReference type="EMBL" id="BAAADB010000007">
    <property type="protein sequence ID" value="GAA0504378.1"/>
    <property type="molecule type" value="Genomic_DNA"/>
</dbReference>
<dbReference type="RefSeq" id="WP_343756750.1">
    <property type="nucleotide sequence ID" value="NZ_BAAADB010000007.1"/>
</dbReference>
<comment type="similarity">
    <text evidence="1">Belongs to the peptidase S13 family.</text>
</comment>
<evidence type="ECO:0000256" key="1">
    <source>
        <dbReference type="ARBA" id="ARBA00006096"/>
    </source>
</evidence>
<evidence type="ECO:0000313" key="5">
    <source>
        <dbReference type="EMBL" id="GAA0504378.1"/>
    </source>
</evidence>
<organism evidence="5 6">
    <name type="scientific">Deinococcus depolymerans</name>
    <dbReference type="NCBI Taxonomy" id="392408"/>
    <lineage>
        <taxon>Bacteria</taxon>
        <taxon>Thermotogati</taxon>
        <taxon>Deinococcota</taxon>
        <taxon>Deinococci</taxon>
        <taxon>Deinococcales</taxon>
        <taxon>Deinococcaceae</taxon>
        <taxon>Deinococcus</taxon>
    </lineage>
</organism>
<dbReference type="PANTHER" id="PTHR30023:SF0">
    <property type="entry name" value="PENICILLIN-SENSITIVE CARBOXYPEPTIDASE A"/>
    <property type="match status" value="1"/>
</dbReference>
<evidence type="ECO:0000256" key="2">
    <source>
        <dbReference type="ARBA" id="ARBA00022801"/>
    </source>
</evidence>
<feature type="signal peptide" evidence="4">
    <location>
        <begin position="1"/>
        <end position="19"/>
    </location>
</feature>
<keyword evidence="4" id="KW-0732">Signal</keyword>
<keyword evidence="2" id="KW-0378">Hydrolase</keyword>
<evidence type="ECO:0000256" key="3">
    <source>
        <dbReference type="SAM" id="MobiDB-lite"/>
    </source>
</evidence>
<dbReference type="Proteomes" id="UP001500191">
    <property type="component" value="Unassembled WGS sequence"/>
</dbReference>
<keyword evidence="6" id="KW-1185">Reference proteome</keyword>
<evidence type="ECO:0000256" key="4">
    <source>
        <dbReference type="SAM" id="SignalP"/>
    </source>
</evidence>
<dbReference type="PRINTS" id="PR00922">
    <property type="entry name" value="DADACBPTASE3"/>
</dbReference>
<keyword evidence="5" id="KW-0645">Protease</keyword>
<feature type="region of interest" description="Disordered" evidence="3">
    <location>
        <begin position="252"/>
        <end position="277"/>
    </location>
</feature>
<dbReference type="GO" id="GO:0004180">
    <property type="term" value="F:carboxypeptidase activity"/>
    <property type="evidence" value="ECO:0007669"/>
    <property type="project" value="UniProtKB-KW"/>
</dbReference>
<dbReference type="Gene3D" id="3.40.710.10">
    <property type="entry name" value="DD-peptidase/beta-lactamase superfamily"/>
    <property type="match status" value="2"/>
</dbReference>
<gene>
    <name evidence="5" type="ORF">GCM10008937_10030</name>
</gene>
<sequence>MRRLLLLLLLPASAQVPQAASPQAASVQTPALQTPAAPVPPAPAAAVRTRGAQPALHMTREPGLSGPSRAALRDLPAGVRVGVLLREVGGGPVLEAQAADEPFIPASTTKLITAAAVLTERGGADGEWTAELTVPAAQVGRPAVKALTLRGSGDPLLSVDRGPYSLRALAQQARARGLRSVGEVRLDDATLTSAGFASLPLGVPVTALRLADWHDRPPVDAAAARARLGAALIAQLRLAGVTVQSDTPGAAAPFTPYLPPSTADAPTQPAPPVPVGRRPEQGIASVRSGSPFTVLARTLRPSDNLLAEELLATLAHPPGGNGTLRGALARERAFLRQIGVDLGGLRLADGSGLSRESRLSPRTLVTLLTVMHDLPFPTPAAQIAARRAGPGALLPAALYRSRGNAFIEALPQAGTGEAVPAHDGRGGTLALRMRGLNLDVRAKTGTLPGVSALAGYVTGHSGRTLAFAVLMNGPEDTSILTLRAAQDRLVAAMAGAH</sequence>
<feature type="chain" id="PRO_5047316479" evidence="4">
    <location>
        <begin position="20"/>
        <end position="497"/>
    </location>
</feature>
<reference evidence="5 6" key="1">
    <citation type="journal article" date="2019" name="Int. J. Syst. Evol. Microbiol.">
        <title>The Global Catalogue of Microorganisms (GCM) 10K type strain sequencing project: providing services to taxonomists for standard genome sequencing and annotation.</title>
        <authorList>
            <consortium name="The Broad Institute Genomics Platform"/>
            <consortium name="The Broad Institute Genome Sequencing Center for Infectious Disease"/>
            <person name="Wu L."/>
            <person name="Ma J."/>
        </authorList>
    </citation>
    <scope>NUCLEOTIDE SEQUENCE [LARGE SCALE GENOMIC DNA]</scope>
    <source>
        <strain evidence="5 6">JCM 14368</strain>
    </source>
</reference>
<dbReference type="Pfam" id="PF02113">
    <property type="entry name" value="Peptidase_S13"/>
    <property type="match status" value="3"/>
</dbReference>
<dbReference type="PANTHER" id="PTHR30023">
    <property type="entry name" value="D-ALANYL-D-ALANINE CARBOXYPEPTIDASE"/>
    <property type="match status" value="1"/>
</dbReference>
<dbReference type="SUPFAM" id="SSF56601">
    <property type="entry name" value="beta-lactamase/transpeptidase-like"/>
    <property type="match status" value="1"/>
</dbReference>